<evidence type="ECO:0000259" key="6">
    <source>
        <dbReference type="Pfam" id="PF00924"/>
    </source>
</evidence>
<keyword evidence="8" id="KW-1185">Reference proteome</keyword>
<dbReference type="GO" id="GO:0016020">
    <property type="term" value="C:membrane"/>
    <property type="evidence" value="ECO:0007669"/>
    <property type="project" value="UniProtKB-SubCell"/>
</dbReference>
<dbReference type="RefSeq" id="WP_011720732.1">
    <property type="nucleotide sequence ID" value="NC_008578.1"/>
</dbReference>
<dbReference type="AlphaFoldDB" id="A0LW59"/>
<evidence type="ECO:0000313" key="7">
    <source>
        <dbReference type="EMBL" id="ABK53669.1"/>
    </source>
</evidence>
<evidence type="ECO:0000256" key="3">
    <source>
        <dbReference type="ARBA" id="ARBA00022989"/>
    </source>
</evidence>
<proteinExistence type="predicted"/>
<keyword evidence="3 5" id="KW-1133">Transmembrane helix</keyword>
<feature type="transmembrane region" description="Helical" evidence="5">
    <location>
        <begin position="138"/>
        <end position="168"/>
    </location>
</feature>
<dbReference type="EMBL" id="CP000481">
    <property type="protein sequence ID" value="ABK53669.1"/>
    <property type="molecule type" value="Genomic_DNA"/>
</dbReference>
<dbReference type="GO" id="GO:0008381">
    <property type="term" value="F:mechanosensitive monoatomic ion channel activity"/>
    <property type="evidence" value="ECO:0007669"/>
    <property type="project" value="InterPro"/>
</dbReference>
<dbReference type="InterPro" id="IPR023408">
    <property type="entry name" value="MscS_beta-dom_sf"/>
</dbReference>
<dbReference type="STRING" id="351607.Acel_1897"/>
<dbReference type="InterPro" id="IPR045275">
    <property type="entry name" value="MscS_archaea/bacteria_type"/>
</dbReference>
<dbReference type="InParanoid" id="A0LW59"/>
<dbReference type="Proteomes" id="UP000008221">
    <property type="component" value="Chromosome"/>
</dbReference>
<reference evidence="7 8" key="1">
    <citation type="journal article" date="2009" name="Genome Res.">
        <title>Complete genome of the cellulolytic thermophile Acidothermus cellulolyticus 11B provides insights into its ecophysiological and evolutionary adaptations.</title>
        <authorList>
            <person name="Barabote R.D."/>
            <person name="Xie G."/>
            <person name="Leu D.H."/>
            <person name="Normand P."/>
            <person name="Necsulea A."/>
            <person name="Daubin V."/>
            <person name="Medigue C."/>
            <person name="Adney W.S."/>
            <person name="Xu X.C."/>
            <person name="Lapidus A."/>
            <person name="Parales R.E."/>
            <person name="Detter C."/>
            <person name="Pujic P."/>
            <person name="Bruce D."/>
            <person name="Lavire C."/>
            <person name="Challacombe J.F."/>
            <person name="Brettin T.S."/>
            <person name="Berry A.M."/>
        </authorList>
    </citation>
    <scope>NUCLEOTIDE SEQUENCE [LARGE SCALE GENOMIC DNA]</scope>
    <source>
        <strain evidence="8">ATCC 43068 / DSM 8971 / 11B</strain>
    </source>
</reference>
<protein>
    <submittedName>
        <fullName evidence="7">Small-conductance mechanosensitive channel-like protein</fullName>
    </submittedName>
</protein>
<dbReference type="Gene3D" id="2.30.30.60">
    <property type="match status" value="1"/>
</dbReference>
<feature type="transmembrane region" description="Helical" evidence="5">
    <location>
        <begin position="32"/>
        <end position="52"/>
    </location>
</feature>
<evidence type="ECO:0000256" key="1">
    <source>
        <dbReference type="ARBA" id="ARBA00004370"/>
    </source>
</evidence>
<dbReference type="InterPro" id="IPR006685">
    <property type="entry name" value="MscS_channel_2nd"/>
</dbReference>
<comment type="subcellular location">
    <subcellularLocation>
        <location evidence="1">Membrane</location>
    </subcellularLocation>
</comment>
<dbReference type="PANTHER" id="PTHR30221">
    <property type="entry name" value="SMALL-CONDUCTANCE MECHANOSENSITIVE CHANNEL"/>
    <property type="match status" value="1"/>
</dbReference>
<keyword evidence="4 5" id="KW-0472">Membrane</keyword>
<gene>
    <name evidence="7" type="ordered locus">Acel_1897</name>
</gene>
<evidence type="ECO:0000256" key="4">
    <source>
        <dbReference type="ARBA" id="ARBA00023136"/>
    </source>
</evidence>
<dbReference type="KEGG" id="ace:Acel_1897"/>
<dbReference type="SUPFAM" id="SSF50182">
    <property type="entry name" value="Sm-like ribonucleoproteins"/>
    <property type="match status" value="1"/>
</dbReference>
<feature type="domain" description="Mechanosensitive ion channel MscS" evidence="6">
    <location>
        <begin position="156"/>
        <end position="217"/>
    </location>
</feature>
<sequence>MPRLRRSRAVQVTAALAAEAKDIVVRPHFRRAIAAALLFVGASVVSVSLGGIHARHLVDGRSEPWLSHRVGSWAAAGVAVVTGVLCIRLIANELSRVLRQRGNPAAAGSLHLLIQVVGYLAVLLVIAGLLAVRVESLLLSGAIGSVVIGLAAQQALGNAIAGIVLLFARPFVVGDYITLRAGALGGQYDGEVVSITLMFTILQTAEGPISLPNSAVLAAATGRRQPPSALPPG</sequence>
<feature type="transmembrane region" description="Helical" evidence="5">
    <location>
        <begin position="72"/>
        <end position="91"/>
    </location>
</feature>
<dbReference type="OrthoDB" id="2373720at2"/>
<feature type="transmembrane region" description="Helical" evidence="5">
    <location>
        <begin position="112"/>
        <end position="132"/>
    </location>
</feature>
<dbReference type="Gene3D" id="1.10.287.1260">
    <property type="match status" value="1"/>
</dbReference>
<keyword evidence="2 5" id="KW-0812">Transmembrane</keyword>
<dbReference type="Pfam" id="PF00924">
    <property type="entry name" value="MS_channel_2nd"/>
    <property type="match status" value="1"/>
</dbReference>
<accession>A0LW59</accession>
<dbReference type="HOGENOM" id="CLU_095581_0_0_11"/>
<dbReference type="eggNOG" id="COG0668">
    <property type="taxonomic scope" value="Bacteria"/>
</dbReference>
<evidence type="ECO:0000313" key="8">
    <source>
        <dbReference type="Proteomes" id="UP000008221"/>
    </source>
</evidence>
<organism evidence="7 8">
    <name type="scientific">Acidothermus cellulolyticus (strain ATCC 43068 / DSM 8971 / 11B)</name>
    <dbReference type="NCBI Taxonomy" id="351607"/>
    <lineage>
        <taxon>Bacteria</taxon>
        <taxon>Bacillati</taxon>
        <taxon>Actinomycetota</taxon>
        <taxon>Actinomycetes</taxon>
        <taxon>Acidothermales</taxon>
        <taxon>Acidothermaceae</taxon>
        <taxon>Acidothermus</taxon>
    </lineage>
</organism>
<name>A0LW59_ACIC1</name>
<evidence type="ECO:0000256" key="5">
    <source>
        <dbReference type="SAM" id="Phobius"/>
    </source>
</evidence>
<evidence type="ECO:0000256" key="2">
    <source>
        <dbReference type="ARBA" id="ARBA00022692"/>
    </source>
</evidence>
<dbReference type="InterPro" id="IPR010920">
    <property type="entry name" value="LSM_dom_sf"/>
</dbReference>
<dbReference type="PANTHER" id="PTHR30221:SF1">
    <property type="entry name" value="SMALL-CONDUCTANCE MECHANOSENSITIVE CHANNEL"/>
    <property type="match status" value="1"/>
</dbReference>